<accession>A0ABN2KV33</accession>
<evidence type="ECO:0000313" key="2">
    <source>
        <dbReference type="EMBL" id="GAA1767000.1"/>
    </source>
</evidence>
<dbReference type="SUPFAM" id="SSF46894">
    <property type="entry name" value="C-terminal effector domain of the bipartite response regulators"/>
    <property type="match status" value="1"/>
</dbReference>
<dbReference type="Pfam" id="PF00196">
    <property type="entry name" value="GerE"/>
    <property type="match status" value="1"/>
</dbReference>
<evidence type="ECO:0000313" key="3">
    <source>
        <dbReference type="Proteomes" id="UP001501475"/>
    </source>
</evidence>
<dbReference type="EMBL" id="BAAAPN010000057">
    <property type="protein sequence ID" value="GAA1767000.1"/>
    <property type="molecule type" value="Genomic_DNA"/>
</dbReference>
<gene>
    <name evidence="2" type="ORF">GCM10009810_27200</name>
</gene>
<keyword evidence="3" id="KW-1185">Reference proteome</keyword>
<feature type="domain" description="HTH luxR-type" evidence="1">
    <location>
        <begin position="281"/>
        <end position="346"/>
    </location>
</feature>
<dbReference type="InterPro" id="IPR036388">
    <property type="entry name" value="WH-like_DNA-bd_sf"/>
</dbReference>
<name>A0ABN2KV33_9MICO</name>
<sequence>MTETRQTGTLGSVTEVRPAHRERLHFPQLISEGELSVVYLALLNDPVADRDSLIASGLDAELVDGAVLILRSRGMVVVGDDGSWDVPEPDIAVPAWAADTERRARGWRANASSMHQMYSAARATPVPDSGSRELHTLADIASATSTITAAASREILCIRADSRRTQQMLLDPFNSHREFFRNAHGEVVRIRAIYDPSILDLDGTLEALRERVIGGEEVRFTGPIHFSAVIVDDTAAVVEFSNIDASGAGAMVLRSKPFVAALVRLAETLWSAGMPLLAEEDSPQPETIASRDAIIVGLLAGGATDSTITRRLNISQRTVERRIRHIMDSLGATTRFQAGVEAVRQGLV</sequence>
<dbReference type="Proteomes" id="UP001501475">
    <property type="component" value="Unassembled WGS sequence"/>
</dbReference>
<evidence type="ECO:0000259" key="1">
    <source>
        <dbReference type="PROSITE" id="PS50043"/>
    </source>
</evidence>
<dbReference type="SMART" id="SM00421">
    <property type="entry name" value="HTH_LUXR"/>
    <property type="match status" value="1"/>
</dbReference>
<dbReference type="PROSITE" id="PS50043">
    <property type="entry name" value="HTH_LUXR_2"/>
    <property type="match status" value="1"/>
</dbReference>
<dbReference type="PANTHER" id="PTHR34293:SF1">
    <property type="entry name" value="HTH-TYPE TRANSCRIPTIONAL REGULATOR TRMBL2"/>
    <property type="match status" value="1"/>
</dbReference>
<reference evidence="2 3" key="1">
    <citation type="journal article" date="2019" name="Int. J. Syst. Evol. Microbiol.">
        <title>The Global Catalogue of Microorganisms (GCM) 10K type strain sequencing project: providing services to taxonomists for standard genome sequencing and annotation.</title>
        <authorList>
            <consortium name="The Broad Institute Genomics Platform"/>
            <consortium name="The Broad Institute Genome Sequencing Center for Infectious Disease"/>
            <person name="Wu L."/>
            <person name="Ma J."/>
        </authorList>
    </citation>
    <scope>NUCLEOTIDE SEQUENCE [LARGE SCALE GENOMIC DNA]</scope>
    <source>
        <strain evidence="2 3">JCM 15591</strain>
    </source>
</reference>
<organism evidence="2 3">
    <name type="scientific">Nostocoides vanveenii</name>
    <dbReference type="NCBI Taxonomy" id="330835"/>
    <lineage>
        <taxon>Bacteria</taxon>
        <taxon>Bacillati</taxon>
        <taxon>Actinomycetota</taxon>
        <taxon>Actinomycetes</taxon>
        <taxon>Micrococcales</taxon>
        <taxon>Intrasporangiaceae</taxon>
        <taxon>Nostocoides</taxon>
    </lineage>
</organism>
<dbReference type="InterPro" id="IPR016032">
    <property type="entry name" value="Sig_transdc_resp-reg_C-effctor"/>
</dbReference>
<proteinExistence type="predicted"/>
<dbReference type="InterPro" id="IPR000792">
    <property type="entry name" value="Tscrpt_reg_LuxR_C"/>
</dbReference>
<dbReference type="PANTHER" id="PTHR34293">
    <property type="entry name" value="HTH-TYPE TRANSCRIPTIONAL REGULATOR TRMBL2"/>
    <property type="match status" value="1"/>
</dbReference>
<comment type="caution">
    <text evidence="2">The sequence shown here is derived from an EMBL/GenBank/DDBJ whole genome shotgun (WGS) entry which is preliminary data.</text>
</comment>
<dbReference type="InterPro" id="IPR051797">
    <property type="entry name" value="TrmB-like"/>
</dbReference>
<protein>
    <submittedName>
        <fullName evidence="2">Helix-turn-helix domain-containing protein</fullName>
    </submittedName>
</protein>
<dbReference type="Gene3D" id="1.10.10.10">
    <property type="entry name" value="Winged helix-like DNA-binding domain superfamily/Winged helix DNA-binding domain"/>
    <property type="match status" value="1"/>
</dbReference>